<dbReference type="EMBL" id="LBSX01000003">
    <property type="protein sequence ID" value="KKQ27974.1"/>
    <property type="molecule type" value="Genomic_DNA"/>
</dbReference>
<organism evidence="1 2">
    <name type="scientific">Candidatus Magasanikbacteria bacterium GW2011_GWC2_37_14</name>
    <dbReference type="NCBI Taxonomy" id="1619046"/>
    <lineage>
        <taxon>Bacteria</taxon>
        <taxon>Candidatus Magasanikiibacteriota</taxon>
    </lineage>
</organism>
<protein>
    <recommendedName>
        <fullName evidence="3">Polymerase nucleotidyl transferase domain-containing protein</fullName>
    </recommendedName>
</protein>
<proteinExistence type="predicted"/>
<dbReference type="AlphaFoldDB" id="A0A0G0IUX9"/>
<accession>A0A0G0IUX9</accession>
<reference evidence="1 2" key="1">
    <citation type="journal article" date="2015" name="Nature">
        <title>rRNA introns, odd ribosomes, and small enigmatic genomes across a large radiation of phyla.</title>
        <authorList>
            <person name="Brown C.T."/>
            <person name="Hug L.A."/>
            <person name="Thomas B.C."/>
            <person name="Sharon I."/>
            <person name="Castelle C.J."/>
            <person name="Singh A."/>
            <person name="Wilkins M.J."/>
            <person name="Williams K.H."/>
            <person name="Banfield J.F."/>
        </authorList>
    </citation>
    <scope>NUCLEOTIDE SEQUENCE [LARGE SCALE GENOMIC DNA]</scope>
</reference>
<name>A0A0G0IUX9_9BACT</name>
<evidence type="ECO:0008006" key="3">
    <source>
        <dbReference type="Google" id="ProtNLM"/>
    </source>
</evidence>
<evidence type="ECO:0000313" key="1">
    <source>
        <dbReference type="EMBL" id="KKQ27974.1"/>
    </source>
</evidence>
<sequence length="322" mass="37626">MIDGLKKSILKTLAYFDIFNHPLTKEELFRYLLITDNSDLRIKYTDFIKQLDGLPGEVRPWRTKSGFYFLPGQEKNVATRQARVKISEQKMKIAVRGIKKIAWVPFVRAVFVCNTIAMGVAEENSDIDVFIIVKKNRIFLARALATLILSLFRIRRTKNKINNRICLSFYVADDQLNLEKVGIKDDVYLIYWLNNLIPVYDPEGLHKSVVKANKWVERYLINSLQLFVTSRQWKVDNGKVGKFFKKILEKVWGAKYGDLIEAQAKGAQLAKMKMNYNSAQNIPDTRVIVSDSMLKFHENDRREEYREKWLEKCREISNSPNF</sequence>
<evidence type="ECO:0000313" key="2">
    <source>
        <dbReference type="Proteomes" id="UP000034849"/>
    </source>
</evidence>
<dbReference type="STRING" id="1619046.US42_C0003G0031"/>
<gene>
    <name evidence="1" type="ORF">US42_C0003G0031</name>
</gene>
<dbReference type="Proteomes" id="UP000034849">
    <property type="component" value="Unassembled WGS sequence"/>
</dbReference>
<comment type="caution">
    <text evidence="1">The sequence shown here is derived from an EMBL/GenBank/DDBJ whole genome shotgun (WGS) entry which is preliminary data.</text>
</comment>